<proteinExistence type="predicted"/>
<dbReference type="EMBL" id="LR797017">
    <property type="protein sequence ID" value="CAB4181489.1"/>
    <property type="molecule type" value="Genomic_DNA"/>
</dbReference>
<gene>
    <name evidence="2" type="ORF">UFOVP1070_41</name>
    <name evidence="3" type="ORF">UFOVP1302_43</name>
    <name evidence="4" type="ORF">UFOVP1416_69</name>
    <name evidence="1" type="ORF">UFOVP895_46</name>
</gene>
<organism evidence="2">
    <name type="scientific">uncultured Caudovirales phage</name>
    <dbReference type="NCBI Taxonomy" id="2100421"/>
    <lineage>
        <taxon>Viruses</taxon>
        <taxon>Duplodnaviria</taxon>
        <taxon>Heunggongvirae</taxon>
        <taxon>Uroviricota</taxon>
        <taxon>Caudoviricetes</taxon>
        <taxon>Peduoviridae</taxon>
        <taxon>Maltschvirus</taxon>
        <taxon>Maltschvirus maltsch</taxon>
    </lineage>
</organism>
<evidence type="ECO:0000313" key="2">
    <source>
        <dbReference type="EMBL" id="CAB4181489.1"/>
    </source>
</evidence>
<dbReference type="EMBL" id="LR796842">
    <property type="protein sequence ID" value="CAB4169604.1"/>
    <property type="molecule type" value="Genomic_DNA"/>
</dbReference>
<sequence>MKKDNKDKTEEDSEKWHGITRHMANIIGDFAEFLAVKNDASGNALVASIATALVEMSFKHAKPGKEDEAMNHTIDAMRLMHQEIVEAEQKEAIAEAGEAKERGHMQ</sequence>
<evidence type="ECO:0000313" key="1">
    <source>
        <dbReference type="EMBL" id="CAB4169604.1"/>
    </source>
</evidence>
<accession>A0A6J5QB10</accession>
<name>A0A6J5QB10_9CAUD</name>
<evidence type="ECO:0000313" key="4">
    <source>
        <dbReference type="EMBL" id="CAB4211928.1"/>
    </source>
</evidence>
<reference evidence="2" key="1">
    <citation type="submission" date="2020-05" db="EMBL/GenBank/DDBJ databases">
        <authorList>
            <person name="Chiriac C."/>
            <person name="Salcher M."/>
            <person name="Ghai R."/>
            <person name="Kavagutti S V."/>
        </authorList>
    </citation>
    <scope>NUCLEOTIDE SEQUENCE</scope>
</reference>
<dbReference type="EMBL" id="LR797245">
    <property type="protein sequence ID" value="CAB4195925.1"/>
    <property type="molecule type" value="Genomic_DNA"/>
</dbReference>
<protein>
    <submittedName>
        <fullName evidence="2">Uncharacterized protein</fullName>
    </submittedName>
</protein>
<dbReference type="EMBL" id="LR797379">
    <property type="protein sequence ID" value="CAB4211928.1"/>
    <property type="molecule type" value="Genomic_DNA"/>
</dbReference>
<evidence type="ECO:0000313" key="3">
    <source>
        <dbReference type="EMBL" id="CAB4195925.1"/>
    </source>
</evidence>